<dbReference type="SUPFAM" id="SSF48008">
    <property type="entry name" value="GntR ligand-binding domain-like"/>
    <property type="match status" value="1"/>
</dbReference>
<dbReference type="InterPro" id="IPR036388">
    <property type="entry name" value="WH-like_DNA-bd_sf"/>
</dbReference>
<evidence type="ECO:0000259" key="4">
    <source>
        <dbReference type="PROSITE" id="PS50949"/>
    </source>
</evidence>
<reference evidence="6" key="1">
    <citation type="journal article" date="2019" name="Int. J. Syst. Evol. Microbiol.">
        <title>The Global Catalogue of Microorganisms (GCM) 10K type strain sequencing project: providing services to taxonomists for standard genome sequencing and annotation.</title>
        <authorList>
            <consortium name="The Broad Institute Genomics Platform"/>
            <consortium name="The Broad Institute Genome Sequencing Center for Infectious Disease"/>
            <person name="Wu L."/>
            <person name="Ma J."/>
        </authorList>
    </citation>
    <scope>NUCLEOTIDE SEQUENCE [LARGE SCALE GENOMIC DNA]</scope>
    <source>
        <strain evidence="6">JCM 12165</strain>
    </source>
</reference>
<keyword evidence="1" id="KW-0805">Transcription regulation</keyword>
<keyword evidence="3" id="KW-0804">Transcription</keyword>
<name>A0ABW4FRY2_9PSEU</name>
<dbReference type="SMART" id="SM00345">
    <property type="entry name" value="HTH_GNTR"/>
    <property type="match status" value="1"/>
</dbReference>
<sequence length="220" mass="24137">MQRAGAAPASGRERAYRHLRETVLVDPAVQGTFLNEVELAQDIGVSRTPVREALLLLAADGLIEMVPKRGAYVPPLSGRQIKDLMELRTLLEQHAASVTLATGSVPVAAMRAALAEQERLLAGDARDNDTAREFIDWDRQFHQALVDAAGNELIARTYAGLRTRQVRVGVAALFRTTDRQRAVCVEHGRIVEALAADDEDAAREAISDHLRITLRLFLEA</sequence>
<dbReference type="EMBL" id="JBHUCP010000025">
    <property type="protein sequence ID" value="MFD1533358.1"/>
    <property type="molecule type" value="Genomic_DNA"/>
</dbReference>
<dbReference type="InterPro" id="IPR011711">
    <property type="entry name" value="GntR_C"/>
</dbReference>
<comment type="caution">
    <text evidence="5">The sequence shown here is derived from an EMBL/GenBank/DDBJ whole genome shotgun (WGS) entry which is preliminary data.</text>
</comment>
<dbReference type="PANTHER" id="PTHR43537:SF24">
    <property type="entry name" value="GLUCONATE OPERON TRANSCRIPTIONAL REPRESSOR"/>
    <property type="match status" value="1"/>
</dbReference>
<organism evidence="5 6">
    <name type="scientific">Pseudonocardia aurantiaca</name>
    <dbReference type="NCBI Taxonomy" id="75290"/>
    <lineage>
        <taxon>Bacteria</taxon>
        <taxon>Bacillati</taxon>
        <taxon>Actinomycetota</taxon>
        <taxon>Actinomycetes</taxon>
        <taxon>Pseudonocardiales</taxon>
        <taxon>Pseudonocardiaceae</taxon>
        <taxon>Pseudonocardia</taxon>
    </lineage>
</organism>
<dbReference type="Gene3D" id="1.20.120.530">
    <property type="entry name" value="GntR ligand-binding domain-like"/>
    <property type="match status" value="1"/>
</dbReference>
<evidence type="ECO:0000256" key="2">
    <source>
        <dbReference type="ARBA" id="ARBA00023125"/>
    </source>
</evidence>
<proteinExistence type="predicted"/>
<dbReference type="Proteomes" id="UP001597145">
    <property type="component" value="Unassembled WGS sequence"/>
</dbReference>
<dbReference type="SUPFAM" id="SSF46785">
    <property type="entry name" value="Winged helix' DNA-binding domain"/>
    <property type="match status" value="1"/>
</dbReference>
<dbReference type="RefSeq" id="WP_343985210.1">
    <property type="nucleotide sequence ID" value="NZ_BAAAJG010000026.1"/>
</dbReference>
<dbReference type="PANTHER" id="PTHR43537">
    <property type="entry name" value="TRANSCRIPTIONAL REGULATOR, GNTR FAMILY"/>
    <property type="match status" value="1"/>
</dbReference>
<dbReference type="Pfam" id="PF00392">
    <property type="entry name" value="GntR"/>
    <property type="match status" value="1"/>
</dbReference>
<dbReference type="Gene3D" id="1.10.10.10">
    <property type="entry name" value="Winged helix-like DNA-binding domain superfamily/Winged helix DNA-binding domain"/>
    <property type="match status" value="1"/>
</dbReference>
<dbReference type="InterPro" id="IPR036390">
    <property type="entry name" value="WH_DNA-bd_sf"/>
</dbReference>
<gene>
    <name evidence="5" type="ORF">ACFSCY_28435</name>
</gene>
<dbReference type="PRINTS" id="PR00035">
    <property type="entry name" value="HTHGNTR"/>
</dbReference>
<keyword evidence="2" id="KW-0238">DNA-binding</keyword>
<evidence type="ECO:0000256" key="3">
    <source>
        <dbReference type="ARBA" id="ARBA00023163"/>
    </source>
</evidence>
<dbReference type="InterPro" id="IPR000524">
    <property type="entry name" value="Tscrpt_reg_HTH_GntR"/>
</dbReference>
<dbReference type="InterPro" id="IPR008920">
    <property type="entry name" value="TF_FadR/GntR_C"/>
</dbReference>
<evidence type="ECO:0000313" key="5">
    <source>
        <dbReference type="EMBL" id="MFD1533358.1"/>
    </source>
</evidence>
<protein>
    <submittedName>
        <fullName evidence="5">GntR family transcriptional regulator</fullName>
    </submittedName>
</protein>
<evidence type="ECO:0000313" key="6">
    <source>
        <dbReference type="Proteomes" id="UP001597145"/>
    </source>
</evidence>
<dbReference type="SMART" id="SM00895">
    <property type="entry name" value="FCD"/>
    <property type="match status" value="1"/>
</dbReference>
<dbReference type="PROSITE" id="PS50949">
    <property type="entry name" value="HTH_GNTR"/>
    <property type="match status" value="1"/>
</dbReference>
<keyword evidence="6" id="KW-1185">Reference proteome</keyword>
<evidence type="ECO:0000256" key="1">
    <source>
        <dbReference type="ARBA" id="ARBA00023015"/>
    </source>
</evidence>
<feature type="domain" description="HTH gntR-type" evidence="4">
    <location>
        <begin position="9"/>
        <end position="76"/>
    </location>
</feature>
<accession>A0ABW4FRY2</accession>
<dbReference type="Pfam" id="PF07729">
    <property type="entry name" value="FCD"/>
    <property type="match status" value="1"/>
</dbReference>